<reference evidence="2 3" key="1">
    <citation type="submission" date="2017-02" db="EMBL/GenBank/DDBJ databases">
        <authorList>
            <person name="Peterson S.W."/>
        </authorList>
    </citation>
    <scope>NUCLEOTIDE SEQUENCE [LARGE SCALE GENOMIC DNA]</scope>
    <source>
        <strain evidence="2 3">DSM 18108</strain>
    </source>
</reference>
<evidence type="ECO:0000256" key="1">
    <source>
        <dbReference type="SAM" id="Phobius"/>
    </source>
</evidence>
<dbReference type="AlphaFoldDB" id="A0A1T5N706"/>
<evidence type="ECO:0000313" key="3">
    <source>
        <dbReference type="Proteomes" id="UP000190166"/>
    </source>
</evidence>
<keyword evidence="1" id="KW-1133">Transmembrane helix</keyword>
<dbReference type="EMBL" id="FUZZ01000001">
    <property type="protein sequence ID" value="SKC96242.1"/>
    <property type="molecule type" value="Genomic_DNA"/>
</dbReference>
<protein>
    <submittedName>
        <fullName evidence="2">Uncharacterized membrane protein</fullName>
    </submittedName>
</protein>
<dbReference type="Proteomes" id="UP000190166">
    <property type="component" value="Unassembled WGS sequence"/>
</dbReference>
<dbReference type="STRING" id="393003.SAMN05660461_0642"/>
<feature type="transmembrane region" description="Helical" evidence="1">
    <location>
        <begin position="84"/>
        <end position="105"/>
    </location>
</feature>
<feature type="transmembrane region" description="Helical" evidence="1">
    <location>
        <begin position="140"/>
        <end position="158"/>
    </location>
</feature>
<accession>A0A1T5N706</accession>
<dbReference type="Pfam" id="PF08592">
    <property type="entry name" value="Anthrone_oxy"/>
    <property type="match status" value="1"/>
</dbReference>
<feature type="transmembrane region" description="Helical" evidence="1">
    <location>
        <begin position="48"/>
        <end position="72"/>
    </location>
</feature>
<dbReference type="RefSeq" id="WP_079467961.1">
    <property type="nucleotide sequence ID" value="NZ_FUZZ01000001.1"/>
</dbReference>
<proteinExistence type="predicted"/>
<keyword evidence="3" id="KW-1185">Reference proteome</keyword>
<keyword evidence="1" id="KW-0472">Membrane</keyword>
<evidence type="ECO:0000313" key="2">
    <source>
        <dbReference type="EMBL" id="SKC96242.1"/>
    </source>
</evidence>
<sequence length="164" mass="17443">MKTFILALATITTALVAGLFYAFAVSVNIAFAQLPDAAYITATQAINVAIVNPAFIVSFLGAPVLLPLATWLNARPAFTRRSGYLLAATLIFVIGSFGVTVLSNIPLNDKLAAFHTEGASAAQLHDMRVAFATPWNNWHLVRTLAGIAALVLLVMACLQRDAKS</sequence>
<organism evidence="2 3">
    <name type="scientific">Chitinophaga ginsengisegetis</name>
    <dbReference type="NCBI Taxonomy" id="393003"/>
    <lineage>
        <taxon>Bacteria</taxon>
        <taxon>Pseudomonadati</taxon>
        <taxon>Bacteroidota</taxon>
        <taxon>Chitinophagia</taxon>
        <taxon>Chitinophagales</taxon>
        <taxon>Chitinophagaceae</taxon>
        <taxon>Chitinophaga</taxon>
    </lineage>
</organism>
<dbReference type="InterPro" id="IPR013901">
    <property type="entry name" value="Anthrone_oxy"/>
</dbReference>
<name>A0A1T5N706_9BACT</name>
<gene>
    <name evidence="2" type="ORF">SAMN05660461_0642</name>
</gene>
<keyword evidence="1" id="KW-0812">Transmembrane</keyword>